<keyword evidence="3" id="KW-1185">Reference proteome</keyword>
<organism evidence="2 3">
    <name type="scientific">Actinoallomurus oryzae</name>
    <dbReference type="NCBI Taxonomy" id="502180"/>
    <lineage>
        <taxon>Bacteria</taxon>
        <taxon>Bacillati</taxon>
        <taxon>Actinomycetota</taxon>
        <taxon>Actinomycetes</taxon>
        <taxon>Streptosporangiales</taxon>
        <taxon>Thermomonosporaceae</taxon>
        <taxon>Actinoallomurus</taxon>
    </lineage>
</organism>
<evidence type="ECO:0000313" key="3">
    <source>
        <dbReference type="Proteomes" id="UP001500503"/>
    </source>
</evidence>
<comment type="caution">
    <text evidence="2">The sequence shown here is derived from an EMBL/GenBank/DDBJ whole genome shotgun (WGS) entry which is preliminary data.</text>
</comment>
<name>A0ABP8R2W6_9ACTN</name>
<dbReference type="EMBL" id="BAABHF010000054">
    <property type="protein sequence ID" value="GAA4516444.1"/>
    <property type="molecule type" value="Genomic_DNA"/>
</dbReference>
<evidence type="ECO:0000256" key="1">
    <source>
        <dbReference type="SAM" id="MobiDB-lite"/>
    </source>
</evidence>
<evidence type="ECO:0000313" key="2">
    <source>
        <dbReference type="EMBL" id="GAA4516444.1"/>
    </source>
</evidence>
<accession>A0ABP8R2W6</accession>
<protein>
    <submittedName>
        <fullName evidence="2">Uncharacterized protein</fullName>
    </submittedName>
</protein>
<sequence>MPRPDDRERVEPVRTLRLDRMLPVIELPVVTLGVLPEAPPDVAGGDAGGDPQVEQ</sequence>
<feature type="region of interest" description="Disordered" evidence="1">
    <location>
        <begin position="36"/>
        <end position="55"/>
    </location>
</feature>
<reference evidence="3" key="1">
    <citation type="journal article" date="2019" name="Int. J. Syst. Evol. Microbiol.">
        <title>The Global Catalogue of Microorganisms (GCM) 10K type strain sequencing project: providing services to taxonomists for standard genome sequencing and annotation.</title>
        <authorList>
            <consortium name="The Broad Institute Genomics Platform"/>
            <consortium name="The Broad Institute Genome Sequencing Center for Infectious Disease"/>
            <person name="Wu L."/>
            <person name="Ma J."/>
        </authorList>
    </citation>
    <scope>NUCLEOTIDE SEQUENCE [LARGE SCALE GENOMIC DNA]</scope>
    <source>
        <strain evidence="3">JCM 17933</strain>
    </source>
</reference>
<proteinExistence type="predicted"/>
<gene>
    <name evidence="2" type="ORF">GCM10023191_087410</name>
</gene>
<dbReference type="Proteomes" id="UP001500503">
    <property type="component" value="Unassembled WGS sequence"/>
</dbReference>